<evidence type="ECO:0000313" key="3">
    <source>
        <dbReference type="Proteomes" id="UP000007473"/>
    </source>
</evidence>
<dbReference type="Proteomes" id="UP000007473">
    <property type="component" value="Chromosome"/>
</dbReference>
<dbReference type="RefSeq" id="WP_013527042.1">
    <property type="nucleotide sequence ID" value="NC_014921.1"/>
</dbReference>
<keyword evidence="1" id="KW-0472">Membrane</keyword>
<reference evidence="2 3" key="1">
    <citation type="journal article" date="2011" name="J. Bacteriol.">
        <title>Genome sequence of the repetitive-sequence-rich Mycoplasma fermentans strain M64.</title>
        <authorList>
            <person name="Shu H.W."/>
            <person name="Liu T.T."/>
            <person name="Chang H.Y."/>
            <person name="Liu Y.M."/>
            <person name="Wu K.M."/>
            <person name="Shu H.Y."/>
            <person name="Tsai S.F."/>
            <person name="Hsiao K.J."/>
            <person name="Hu W.S."/>
            <person name="Ng W.V."/>
        </authorList>
    </citation>
    <scope>NUCLEOTIDE SEQUENCE [LARGE SCALE GENOMIC DNA]</scope>
    <source>
        <strain evidence="2 3">M64</strain>
    </source>
</reference>
<name>A0AB32XCN8_MYCFM</name>
<evidence type="ECO:0000256" key="1">
    <source>
        <dbReference type="SAM" id="Phobius"/>
    </source>
</evidence>
<dbReference type="AlphaFoldDB" id="A0AB32XCN8"/>
<dbReference type="EMBL" id="CP002458">
    <property type="protein sequence ID" value="ADV34757.1"/>
    <property type="molecule type" value="Genomic_DNA"/>
</dbReference>
<sequence length="228" mass="26909">MLETFNQEAQKYHTEEVKLRRDLSWSSLFAFISLLVAFTITVTFLSLALKNYDYYLSGLNYWYNFFVYIATSSIISLITLILACYFWIKFDRKGVSKYNIIASCLMAFIFYLCIFIMPIYKGLEYKYDNNIMKQTKDLAATAAAFCMIVVIVYLSITVESFLILKKLIKFPEVTAEIYYMTFLFHNDRTMFKNYFESEKINLDPRIKKEIMDIVSNESKAKGIKIIFR</sequence>
<gene>
    <name evidence="2" type="ordered locus">MfeM64YM_0760</name>
</gene>
<accession>A0AB32XCN8</accession>
<proteinExistence type="predicted"/>
<evidence type="ECO:0000313" key="2">
    <source>
        <dbReference type="EMBL" id="ADV34757.1"/>
    </source>
</evidence>
<feature type="transmembrane region" description="Helical" evidence="1">
    <location>
        <begin position="100"/>
        <end position="120"/>
    </location>
</feature>
<keyword evidence="1" id="KW-1133">Transmembrane helix</keyword>
<protein>
    <submittedName>
        <fullName evidence="2">Uncharacterized protein</fullName>
    </submittedName>
</protein>
<feature type="transmembrane region" description="Helical" evidence="1">
    <location>
        <begin position="28"/>
        <end position="49"/>
    </location>
</feature>
<organism evidence="2 3">
    <name type="scientific">Mycoplasmopsis fermentans (strain M64)</name>
    <name type="common">Mycoplasma fermentans</name>
    <dbReference type="NCBI Taxonomy" id="943945"/>
    <lineage>
        <taxon>Bacteria</taxon>
        <taxon>Bacillati</taxon>
        <taxon>Mycoplasmatota</taxon>
        <taxon>Mycoplasmoidales</taxon>
        <taxon>Metamycoplasmataceae</taxon>
        <taxon>Mycoplasmopsis</taxon>
    </lineage>
</organism>
<dbReference type="KEGG" id="mfm:MfeM64YM_0760"/>
<feature type="transmembrane region" description="Helical" evidence="1">
    <location>
        <begin position="140"/>
        <end position="164"/>
    </location>
</feature>
<feature type="transmembrane region" description="Helical" evidence="1">
    <location>
        <begin position="61"/>
        <end position="88"/>
    </location>
</feature>
<keyword evidence="1" id="KW-0812">Transmembrane</keyword>